<dbReference type="OrthoDB" id="6328618at2759"/>
<feature type="transmembrane region" description="Helical" evidence="1">
    <location>
        <begin position="7"/>
        <end position="29"/>
    </location>
</feature>
<reference evidence="3" key="1">
    <citation type="submission" date="2022-01" db="EMBL/GenBank/DDBJ databases">
        <authorList>
            <person name="King R."/>
        </authorList>
    </citation>
    <scope>NUCLEOTIDE SEQUENCE</scope>
</reference>
<protein>
    <recommendedName>
        <fullName evidence="2">DUF4789 domain-containing protein</fullName>
    </recommendedName>
</protein>
<keyword evidence="1" id="KW-0812">Transmembrane</keyword>
<dbReference type="InterPro" id="IPR031993">
    <property type="entry name" value="DUF4789"/>
</dbReference>
<keyword evidence="1" id="KW-0472">Membrane</keyword>
<evidence type="ECO:0000259" key="2">
    <source>
        <dbReference type="Pfam" id="PF16033"/>
    </source>
</evidence>
<accession>A0A9P0DL88</accession>
<feature type="domain" description="DUF4789" evidence="2">
    <location>
        <begin position="164"/>
        <end position="216"/>
    </location>
</feature>
<dbReference type="PANTHER" id="PTHR21177:SF7">
    <property type="entry name" value="GH11627P"/>
    <property type="match status" value="1"/>
</dbReference>
<feature type="domain" description="DUF4789" evidence="2">
    <location>
        <begin position="257"/>
        <end position="304"/>
    </location>
</feature>
<dbReference type="Pfam" id="PF16033">
    <property type="entry name" value="DUF4789"/>
    <property type="match status" value="2"/>
</dbReference>
<dbReference type="Proteomes" id="UP001152799">
    <property type="component" value="Chromosome 2"/>
</dbReference>
<evidence type="ECO:0000256" key="1">
    <source>
        <dbReference type="SAM" id="Phobius"/>
    </source>
</evidence>
<keyword evidence="4" id="KW-1185">Reference proteome</keyword>
<dbReference type="PANTHER" id="PTHR21177">
    <property type="entry name" value="IP06524P-RELATED"/>
    <property type="match status" value="1"/>
</dbReference>
<evidence type="ECO:0000313" key="4">
    <source>
        <dbReference type="Proteomes" id="UP001152799"/>
    </source>
</evidence>
<name>A0A9P0DL88_9CUCU</name>
<gene>
    <name evidence="3" type="ORF">CEUTPL_LOCUS5057</name>
</gene>
<keyword evidence="1" id="KW-1133">Transmembrane helix</keyword>
<dbReference type="EMBL" id="OU892278">
    <property type="protein sequence ID" value="CAH1126193.1"/>
    <property type="molecule type" value="Genomic_DNA"/>
</dbReference>
<evidence type="ECO:0000313" key="3">
    <source>
        <dbReference type="EMBL" id="CAH1126193.1"/>
    </source>
</evidence>
<organism evidence="3 4">
    <name type="scientific">Ceutorhynchus assimilis</name>
    <name type="common">cabbage seed weevil</name>
    <dbReference type="NCBI Taxonomy" id="467358"/>
    <lineage>
        <taxon>Eukaryota</taxon>
        <taxon>Metazoa</taxon>
        <taxon>Ecdysozoa</taxon>
        <taxon>Arthropoda</taxon>
        <taxon>Hexapoda</taxon>
        <taxon>Insecta</taxon>
        <taxon>Pterygota</taxon>
        <taxon>Neoptera</taxon>
        <taxon>Endopterygota</taxon>
        <taxon>Coleoptera</taxon>
        <taxon>Polyphaga</taxon>
        <taxon>Cucujiformia</taxon>
        <taxon>Curculionidae</taxon>
        <taxon>Ceutorhynchinae</taxon>
        <taxon>Ceutorhynchus</taxon>
    </lineage>
</organism>
<sequence>MTLKLKIWILLEICLLSVVGAAVMAPPWADPNLNPCAKEPRGWQLLFWPSDGKCYKIFQVGHPCPEGMELSPATSRTGKELYAECRCPPKHALSTVDGKCYQLFTLGPCLEGYYFGPDNIYKNNVTTSSQQIGACKKIPTCPNANSIFWIKGEKCYQKLTKGPCPKGQLLTVDHNEIPVCACNKRKELEMFRGADDKCYQHFTRGPCKEKGTLFLPDQTCDCHDFLPHHHRETNKCYELGTIGPCNKGEMFTILPKTSTGGCVCRNSNIRYKNNNSCHRPFTQGPCEQGEILLNSTTCIHQPCQRGELYYPSDGKCYRIGSGGPCDKGKIISFDFKTRPSVDGVSYNGVCACGKRNCEGEIECDKSKGLTRYGDKCFKLYSQGPCAKGAWLVPRREGRELLTENELNGAMCECISGNVRRVRMIGNVHLTECLPQTALLAEFLNNNFTQNKLNY</sequence>
<proteinExistence type="predicted"/>
<dbReference type="AlphaFoldDB" id="A0A9P0DL88"/>